<dbReference type="InterPro" id="IPR020841">
    <property type="entry name" value="PKS_Beta-ketoAc_synthase_dom"/>
</dbReference>
<feature type="domain" description="PKS/mFAS DH" evidence="13">
    <location>
        <begin position="943"/>
        <end position="1249"/>
    </location>
</feature>
<dbReference type="CDD" id="cd00833">
    <property type="entry name" value="PKS"/>
    <property type="match status" value="1"/>
</dbReference>
<evidence type="ECO:0000256" key="3">
    <source>
        <dbReference type="ARBA" id="ARBA00022598"/>
    </source>
</evidence>
<dbReference type="GO" id="GO:0016874">
    <property type="term" value="F:ligase activity"/>
    <property type="evidence" value="ECO:0007669"/>
    <property type="project" value="UniProtKB-KW"/>
</dbReference>
<dbReference type="Pfam" id="PF00668">
    <property type="entry name" value="Condensation"/>
    <property type="match status" value="1"/>
</dbReference>
<proteinExistence type="inferred from homology"/>
<dbReference type="GO" id="GO:0008168">
    <property type="term" value="F:methyltransferase activity"/>
    <property type="evidence" value="ECO:0007669"/>
    <property type="project" value="UniProtKB-KW"/>
</dbReference>
<dbReference type="PROSITE" id="PS52004">
    <property type="entry name" value="KS3_2"/>
    <property type="match status" value="1"/>
</dbReference>
<dbReference type="SUPFAM" id="SSF47336">
    <property type="entry name" value="ACP-like"/>
    <property type="match status" value="2"/>
</dbReference>
<keyword evidence="5" id="KW-0808">Transferase</keyword>
<dbReference type="FunFam" id="3.40.47.10:FF:000019">
    <property type="entry name" value="Polyketide synthase type I"/>
    <property type="match status" value="1"/>
</dbReference>
<dbReference type="GO" id="GO:0004315">
    <property type="term" value="F:3-oxoacyl-[acyl-carrier-protein] synthase activity"/>
    <property type="evidence" value="ECO:0007669"/>
    <property type="project" value="InterPro"/>
</dbReference>
<dbReference type="InterPro" id="IPR032821">
    <property type="entry name" value="PKS_assoc"/>
</dbReference>
<dbReference type="CDD" id="cd02440">
    <property type="entry name" value="AdoMet_MTases"/>
    <property type="match status" value="1"/>
</dbReference>
<dbReference type="InterPro" id="IPR042099">
    <property type="entry name" value="ANL_N_sf"/>
</dbReference>
<dbReference type="Pfam" id="PF14765">
    <property type="entry name" value="PS-DH"/>
    <property type="match status" value="1"/>
</dbReference>
<dbReference type="GO" id="GO:0031177">
    <property type="term" value="F:phosphopantetheine binding"/>
    <property type="evidence" value="ECO:0007669"/>
    <property type="project" value="InterPro"/>
</dbReference>
<dbReference type="PROSITE" id="PS00012">
    <property type="entry name" value="PHOSPHOPANTETHEINE"/>
    <property type="match status" value="1"/>
</dbReference>
<dbReference type="GO" id="GO:1901336">
    <property type="term" value="P:lactone biosynthetic process"/>
    <property type="evidence" value="ECO:0007669"/>
    <property type="project" value="UniProtKB-ARBA"/>
</dbReference>
<dbReference type="Gene3D" id="3.30.300.30">
    <property type="match status" value="1"/>
</dbReference>
<dbReference type="GO" id="GO:0009403">
    <property type="term" value="P:toxin biosynthetic process"/>
    <property type="evidence" value="ECO:0007669"/>
    <property type="project" value="UniProtKB-ARBA"/>
</dbReference>
<dbReference type="SMART" id="SM00823">
    <property type="entry name" value="PKS_PP"/>
    <property type="match status" value="2"/>
</dbReference>
<dbReference type="InterPro" id="IPR014043">
    <property type="entry name" value="Acyl_transferase_dom"/>
</dbReference>
<keyword evidence="6" id="KW-0677">Repeat</keyword>
<evidence type="ECO:0000259" key="11">
    <source>
        <dbReference type="PROSITE" id="PS50075"/>
    </source>
</evidence>
<feature type="domain" description="Carrier" evidence="11">
    <location>
        <begin position="2415"/>
        <end position="2492"/>
    </location>
</feature>
<dbReference type="InterPro" id="IPR049551">
    <property type="entry name" value="PKS_DH_C"/>
</dbReference>
<dbReference type="Gene3D" id="3.40.50.150">
    <property type="entry name" value="Vaccinia Virus protein VP39"/>
    <property type="match status" value="1"/>
</dbReference>
<dbReference type="InterPro" id="IPR006162">
    <property type="entry name" value="Ppantetheine_attach_site"/>
</dbReference>
<dbReference type="SUPFAM" id="SSF53335">
    <property type="entry name" value="S-adenosyl-L-methionine-dependent methyltransferases"/>
    <property type="match status" value="1"/>
</dbReference>
<dbReference type="InterPro" id="IPR036736">
    <property type="entry name" value="ACP-like_sf"/>
</dbReference>
<dbReference type="PANTHER" id="PTHR43775">
    <property type="entry name" value="FATTY ACID SYNTHASE"/>
    <property type="match status" value="1"/>
</dbReference>
<dbReference type="GO" id="GO:0030639">
    <property type="term" value="P:polyketide biosynthetic process"/>
    <property type="evidence" value="ECO:0007669"/>
    <property type="project" value="UniProtKB-ARBA"/>
</dbReference>
<dbReference type="InterPro" id="IPR036291">
    <property type="entry name" value="NAD(P)-bd_dom_sf"/>
</dbReference>
<keyword evidence="3" id="KW-0436">Ligase</keyword>
<dbReference type="InterPro" id="IPR049900">
    <property type="entry name" value="PKS_mFAS_DH"/>
</dbReference>
<dbReference type="InterPro" id="IPR001227">
    <property type="entry name" value="Ac_transferase_dom_sf"/>
</dbReference>
<dbReference type="InterPro" id="IPR013217">
    <property type="entry name" value="Methyltransf_12"/>
</dbReference>
<evidence type="ECO:0000256" key="5">
    <source>
        <dbReference type="ARBA" id="ARBA00022679"/>
    </source>
</evidence>
<dbReference type="InterPro" id="IPR016039">
    <property type="entry name" value="Thiolase-like"/>
</dbReference>
<dbReference type="InterPro" id="IPR018201">
    <property type="entry name" value="Ketoacyl_synth_AS"/>
</dbReference>
<dbReference type="InterPro" id="IPR020806">
    <property type="entry name" value="PKS_PP-bd"/>
</dbReference>
<dbReference type="Proteomes" id="UP000053732">
    <property type="component" value="Unassembled WGS sequence"/>
</dbReference>
<dbReference type="SUPFAM" id="SSF56801">
    <property type="entry name" value="Acetyl-CoA synthetase-like"/>
    <property type="match status" value="1"/>
</dbReference>
<keyword evidence="4" id="KW-0489">Methyltransferase</keyword>
<evidence type="ECO:0000256" key="1">
    <source>
        <dbReference type="ARBA" id="ARBA00022450"/>
    </source>
</evidence>
<dbReference type="Gene3D" id="3.40.50.12780">
    <property type="entry name" value="N-terminal domain of ligase-like"/>
    <property type="match status" value="1"/>
</dbReference>
<dbReference type="InterPro" id="IPR016036">
    <property type="entry name" value="Malonyl_transacylase_ACP-bd"/>
</dbReference>
<dbReference type="PROSITE" id="PS52019">
    <property type="entry name" value="PKS_MFAS_DH"/>
    <property type="match status" value="1"/>
</dbReference>
<evidence type="ECO:0000256" key="6">
    <source>
        <dbReference type="ARBA" id="ARBA00022737"/>
    </source>
</evidence>
<evidence type="ECO:0000256" key="10">
    <source>
        <dbReference type="SAM" id="MobiDB-lite"/>
    </source>
</evidence>
<feature type="active site" description="Proton donor; for dehydratase activity" evidence="9">
    <location>
        <position position="1157"/>
    </location>
</feature>
<dbReference type="Gene3D" id="1.10.1200.10">
    <property type="entry name" value="ACP-like"/>
    <property type="match status" value="2"/>
</dbReference>
<name>A0A0G4NTI8_PENC3</name>
<dbReference type="PROSITE" id="PS00455">
    <property type="entry name" value="AMP_BINDING"/>
    <property type="match status" value="1"/>
</dbReference>
<dbReference type="Gene3D" id="3.30.559.10">
    <property type="entry name" value="Chloramphenicol acetyltransferase-like domain"/>
    <property type="match status" value="1"/>
</dbReference>
<dbReference type="InterPro" id="IPR049552">
    <property type="entry name" value="PKS_DH_N"/>
</dbReference>
<dbReference type="InterPro" id="IPR013968">
    <property type="entry name" value="PKS_KR"/>
</dbReference>
<dbReference type="Gene3D" id="3.40.47.10">
    <property type="match status" value="1"/>
</dbReference>
<dbReference type="PROSITE" id="PS00606">
    <property type="entry name" value="KS3_1"/>
    <property type="match status" value="1"/>
</dbReference>
<dbReference type="SUPFAM" id="SSF52777">
    <property type="entry name" value="CoA-dependent acyltransferases"/>
    <property type="match status" value="2"/>
</dbReference>
<evidence type="ECO:0000256" key="9">
    <source>
        <dbReference type="PROSITE-ProRule" id="PRU01363"/>
    </source>
</evidence>
<evidence type="ECO:0000313" key="14">
    <source>
        <dbReference type="EMBL" id="CRL17422.1"/>
    </source>
</evidence>
<evidence type="ECO:0000256" key="4">
    <source>
        <dbReference type="ARBA" id="ARBA00022603"/>
    </source>
</evidence>
<dbReference type="SMART" id="SM00822">
    <property type="entry name" value="PKS_KR"/>
    <property type="match status" value="1"/>
</dbReference>
<sequence length="4013" mass="439128">MNEPIAVVGSGCRFPGGANSPSALWKLLEHPRDVCQEIPPDRFNTTGFYHQDGARHGATNVKHTYLLQEDVRVFDAAFFNISPNEADSIDPQQRLLLETVYEALEGGGHTLEALRASDTAVYVGTMGVDYHETLLRDLNTIPTYFATGTNRAIISNRVSYFFDWHGPSMTIDTACSSSMIAVHQGVQTLRNRESQVAVVCGTQVILGHEMYIVESKLKMLSPTGRSRMWDADADGYARGEGVAALVLKRLSDAIADGDHIECVIRETGANQDGFSNGITVPNTDAQTALIRQTYAKAGLDPVNNPDHRPQFFEAHGTGTQAGDPKEAAAIHEAFGQHIDAGATPLYVGSVKTVIGHLEGAAGLAGVLKGISSIRNGSIPPNLLFNRLNPRVEPYYKNLHIPTELTPWPTLPRGVPRRVSVNSFGFGGANAHAILEEHVPLVTRSKEDPSKSSSLTPFVFSALSEQSLVALLEQYSQYLTAHQDELDASDLAWTLYSRRSQFPVKTAFSARTIQQLIQKIDSKLAATKENATATIGIRSSGKPATPRILGVFTGQGAQWPAMGAALIRSSQFVRDIIQRLEESLATLPPADRPEWRLTDAILAGADTSRIAEAAVSQPLCTAIQIVLVDLLQSAGITFASVVGHSSGEIAAAYAAGFISAHDAIRIAYYRGLYARLAINDNNGQKGAMLAVGTSWEDAQELVSLQAFTGRLALAAHNSPASVTLSGDADAVIQAKNVFEEEKKFARVLKVDTAYHSHHMLQCGDPYVAALRACGIQINRDRNSTCKWFSSVSPSAEAMEAIPELQDIYWRDNMVNTVLFADAVNNAVTDDDQINLAVEVGPHPTLQGPASQNIAEVRLSALPYTGLLSRGKDDVEILSDALGFIWTLFGSKGIDLQAYESTLTGSLHPHELVVGLPSYQWNHGRIHWTESRKSRKIRGRKQAPHELLGSLCPDSNPHDMRWSNLLKVSEIPWLDGHQLQGQTVFPAAGYVAMALEACRNLAAEKPVELFELHDLSIPKAITFEDGDTLGVETLVTLTGIEHHQDKTATADFSIYSCPNVSIGSDHDMELMASGTVKVSFGTPDLEALSCTPVDDYNMSAVDPDRFYAALAKLGYGYSGSFRGMSSMKRRLTQSSALVDTYPYADSDSTFYLVHPSMLDVAFQSSMLAYSAPGDEHLWSLHVPTAIRSIRVNPEICASLPISGSKVPVTASLNGESESFSASIDIFSEDGHQSMIQVDDLVIKPFAPAREADDRRLFSYIKFGHASPDGSSILNSIRPTEAEVELATACERISYYYVRKWKLEITDDEWANGQPHHSYLRDFVDHTLAGAGRGQHPTLKKEWADDTSEDIQKLIARHANDIDVQLLAAVGDNIPAAVRGRTTILEHMLPNGMLDNFYRHGLGFSRYNMFLADMMKQVVHRYPHARILEIGAGTGGATKSVLEAIGGTMSSYTYTDISVGFFPRASEIFKEYNDRMTFKVLDAEKIPASQGYEENSYDIVIASNVLHATANLQRTLENTRRLLKPGGYLMLLEITDNDPIRCSTIMGGLPGWWLGVDDGRKYAPTTSPSVWHKALRKAGFGGIDAITPKVEGPAWPFSIIASQAVNDQVMFLRRPLSLPSSSIAIESLVILGTESLETDRIAEEVADSLGRFSGKTTVLSGLPSEAEARTIDDQSTFINLVDLDSPIFKNITAEKMNGLKRMFERASHVLWVTRGALVEEPYHMASSAFSRSIRNEATHISLNHLDISSIDENSPKLIAEQLLRQCALEEWEHQELLWTKEPETFLENGKLKIPRLLHDVERNARLNSSRRPISKTVSVADSKFSIEQSPASPLALVDDATSVAAKEDEQLIQVETSGLMALQVASGAFLFLATGKYDTDTRIVVALSTTNSSTATPVASATVVVDTFNTSLFSLHVAITAELLATSLVDSLPAGSNLLVCCSERYRSLVAALSRRVAGGSDVTVTFVSNTKESESASGSSWIRLTARTSRQVVRKTLLRVKPTHFLDLTADSSIPPSYLSLNISENLSPGCKRIVQSDLLQQQAVLPLSLGREALEVLLADAVARATTSAVSINSNTLQDTVIDVRQISSRSPSHHPMTVVDWTVRTGVKTEVRPLDARKLFSQDKTYILFGLSSQLGQSLCDWMVANGAGVVCLTSRKPKIDQRWLDSFQQTKATVKVFAMDMTDKDSVANVVKTIRLTCPPIAGVANGAMVLSDALFTGMTFEAMRDVLQPKIDGSYNLDQEFYQDELDFFVLFSSGACVVGNSGQANYAAANGYLNGLARHRRRRGLRASTFDIGLVAGIGYVETAAQHVVDQLGKYGMTVLSESDFRRAFAETIIAGYVSPQDKENVPGAVLTTGIRTMTDDETNVVWYANPVFSHCIIHAKASQTDGNQESETKAKALPITEQLLRSANKEEAIELLQESFSAKLRVILQINDQKIEYDAPLVDLGIDSLVAVEVRSWFLKELKVDVPVLKIVGGATLVEICEQVMKKLPEEFVAKIETGNTVAAPAKPVSKSLPAPSSSVSSAPSSANSSISGCETTPGTETPKSGDTSDSPPTQALTSTEGSTKASTLSPAPTPPSPIFVKSEPISLGQSRFWFLQRLVKDMSTFNVTFYFMMTGHIRVGDLERAVQAVTARHEALRTCFIGSDTEPDLAYQNVMAHSQIKLERKNINNVEDVAVEYAKLRAHEFDLAGGKLLRIILLTLSPTCHYLLVNYHHIAMDGASFQVFLSDLEKAYSSQGLGSPPRQYPDFAAAQHKALENGQMSDDLEYWRSVFPATEEPPVLPLLPMARTTSRMGITNYEVHQVETQLGTEVLARIKSISKTNRSTPFHFFIAAFKVMLFSFIDAQDLTIGIADANRNDSDVINSIGFFLNLLTLKFHRQPDQSFADAILEARKTVYAALAHSRLPFDVLLQKLNVSRSSSYSPFFQAFFDYRQTPREKQSLANCILDLKEVHPGRSAYDISLDVTDNTTNAHVVLRVQKGLYDETAANLLLETYIQMITVMSEDISLQLKSTPLFSENQLAHGVEVGRGPNMLSDWPLTLPHRIDHIAQENSDKTALMDGVGSSLTYKAMIDRAQAIAEALLSAGAGPSCRILVFQQASADWVCSMLAIMRIGGIYVPLDLRNPISRLASLAKDCQPTAVLVDGSTSRDDVSQLNVSLTIDISRVPASPSAPVTNCAQPDSPAAILYTSGSTGTPKGIIIKHSGIRNEMEGYTKAYNLGAERVIQQSAFTFDFSVDQIFTGLVNGGLVYVVPWSKRGDPISITKIIRDHAITYTKVTPSEYSLWMQYGAENLREATSWRFAFGGGEPLTKTVLRQFADLGLPQLRVHNSYGPAEISIASHKMEIEYRLQGPEEEGPVSCGYSLPNYTTYVLDKNLRRLPVGMPGEVVIGGAGVSAGYLNNKELTAHHFVPNLYATPEYVSNGWTQMHRTGDIGHLQHDGCLIFRNRMAGDTQVKIRGLRIELRDIETNIIQTAGGALKEAIVTLRPGDPEFLVAHVVFAPQHDVKNKNTFLEHLLGRLPIPQYMIPVLAIPLDELPLSSHHKVDRNAVKNLTLPERGAVNTNDEGKLTETMVQLRRVWRQVLGKSHEKLGLSITPSTSFFLVGGNSLLAIRLQSQIRSTFNVAIRLVDLLNANTLAQMAREIESSLNVERIDWDLETAPPSIPQFLADATGALSALSDKEKGTTSVLITGATGYIGRHLLPLLSAHPSIHMIHCVAVRDKPSDQLNRLISSDKIKSHGGDLSEPLLGLTEDEFRRLSNDVDVILHLGAVRSFWDNYNILRPSNVHPTTELVKLAATRQIPIHFISTSGVLGVSSTVKAAVSAASQEPPTDGTDGYIATKWASERILERSSAKLGIPSFIHRFLPSSQPQTSEAKHAALDEFIRCIDLAGAVPDTTRWAGHIDLIPVQQVCKYLYESALSERLGATNTASTAMHSNVQFTHYESPIRIEVSELKKHINEQRGGHGLERMQALSWMGRIKALGFAYVLASQETTVEILHEEGEGAKFTSRR</sequence>
<dbReference type="CDD" id="cd05930">
    <property type="entry name" value="A_NRPS"/>
    <property type="match status" value="1"/>
</dbReference>
<dbReference type="SUPFAM" id="SSF53901">
    <property type="entry name" value="Thiolase-like"/>
    <property type="match status" value="1"/>
</dbReference>
<reference evidence="14 15" key="1">
    <citation type="journal article" date="2014" name="Nat. Commun.">
        <title>Multiple recent horizontal transfers of a large genomic region in cheese making fungi.</title>
        <authorList>
            <person name="Cheeseman K."/>
            <person name="Ropars J."/>
            <person name="Renault P."/>
            <person name="Dupont J."/>
            <person name="Gouzy J."/>
            <person name="Branca A."/>
            <person name="Abraham A.L."/>
            <person name="Ceppi M."/>
            <person name="Conseiller E."/>
            <person name="Debuchy R."/>
            <person name="Malagnac F."/>
            <person name="Goarin A."/>
            <person name="Silar P."/>
            <person name="Lacoste S."/>
            <person name="Sallet E."/>
            <person name="Bensimon A."/>
            <person name="Giraud T."/>
            <person name="Brygoo Y."/>
        </authorList>
    </citation>
    <scope>NUCLEOTIDE SEQUENCE [LARGE SCALE GENOMIC DNA]</scope>
    <source>
        <strain evidence="15">FM 013</strain>
    </source>
</reference>
<feature type="compositionally biased region" description="Polar residues" evidence="10">
    <location>
        <begin position="2537"/>
        <end position="2566"/>
    </location>
</feature>
<dbReference type="InterPro" id="IPR014030">
    <property type="entry name" value="Ketoacyl_synth_N"/>
</dbReference>
<dbReference type="Pfam" id="PF23297">
    <property type="entry name" value="ACP_SdgA_C"/>
    <property type="match status" value="1"/>
</dbReference>
<evidence type="ECO:0000259" key="13">
    <source>
        <dbReference type="PROSITE" id="PS52019"/>
    </source>
</evidence>
<dbReference type="CDD" id="cd19532">
    <property type="entry name" value="C_PKS-NRPS"/>
    <property type="match status" value="1"/>
</dbReference>
<evidence type="ECO:0000256" key="2">
    <source>
        <dbReference type="ARBA" id="ARBA00022553"/>
    </source>
</evidence>
<feature type="region of interest" description="C-terminal hotdog fold" evidence="9">
    <location>
        <begin position="1096"/>
        <end position="1249"/>
    </location>
</feature>
<dbReference type="Pfam" id="PF07993">
    <property type="entry name" value="NAD_binding_4"/>
    <property type="match status" value="1"/>
</dbReference>
<keyword evidence="7" id="KW-0511">Multifunctional enzyme</keyword>
<dbReference type="Gene3D" id="3.40.50.720">
    <property type="entry name" value="NAD(P)-binding Rossmann-like Domain"/>
    <property type="match status" value="2"/>
</dbReference>
<dbReference type="InterPro" id="IPR042104">
    <property type="entry name" value="PKS_dehydratase_sf"/>
</dbReference>
<dbReference type="SUPFAM" id="SSF52151">
    <property type="entry name" value="FabD/lysophospholipase-like"/>
    <property type="match status" value="1"/>
</dbReference>
<dbReference type="Pfam" id="PF00501">
    <property type="entry name" value="AMP-binding"/>
    <property type="match status" value="1"/>
</dbReference>
<dbReference type="InterPro" id="IPR020845">
    <property type="entry name" value="AMP-binding_CS"/>
</dbReference>
<accession>A0A0G4NTI8</accession>
<keyword evidence="15" id="KW-1185">Reference proteome</keyword>
<evidence type="ECO:0000313" key="15">
    <source>
        <dbReference type="Proteomes" id="UP000053732"/>
    </source>
</evidence>
<organism evidence="14 15">
    <name type="scientific">Penicillium camemberti (strain FM 013)</name>
    <dbReference type="NCBI Taxonomy" id="1429867"/>
    <lineage>
        <taxon>Eukaryota</taxon>
        <taxon>Fungi</taxon>
        <taxon>Dikarya</taxon>
        <taxon>Ascomycota</taxon>
        <taxon>Pezizomycotina</taxon>
        <taxon>Eurotiomycetes</taxon>
        <taxon>Eurotiomycetidae</taxon>
        <taxon>Eurotiales</taxon>
        <taxon>Aspergillaceae</taxon>
        <taxon>Penicillium</taxon>
    </lineage>
</organism>
<feature type="region of interest" description="Disordered" evidence="10">
    <location>
        <begin position="2510"/>
        <end position="2586"/>
    </location>
</feature>
<dbReference type="Pfam" id="PF00698">
    <property type="entry name" value="Acyl_transf_1"/>
    <property type="match status" value="1"/>
</dbReference>
<dbReference type="InterPro" id="IPR000873">
    <property type="entry name" value="AMP-dep_synth/lig_dom"/>
</dbReference>
<dbReference type="InterPro" id="IPR050091">
    <property type="entry name" value="PKS_NRPS_Biosynth_Enz"/>
</dbReference>
<evidence type="ECO:0000256" key="7">
    <source>
        <dbReference type="ARBA" id="ARBA00023268"/>
    </source>
</evidence>
<dbReference type="Pfam" id="PF00109">
    <property type="entry name" value="ketoacyl-synt"/>
    <property type="match status" value="1"/>
</dbReference>
<dbReference type="SMART" id="SM00827">
    <property type="entry name" value="PKS_AT"/>
    <property type="match status" value="1"/>
</dbReference>
<dbReference type="EMBL" id="HG793134">
    <property type="protein sequence ID" value="CRL17422.1"/>
    <property type="molecule type" value="Genomic_DNA"/>
</dbReference>
<dbReference type="Gene3D" id="3.40.366.10">
    <property type="entry name" value="Malonyl-Coenzyme A Acyl Carrier Protein, domain 2"/>
    <property type="match status" value="1"/>
</dbReference>
<dbReference type="Pfam" id="PF16197">
    <property type="entry name" value="KAsynt_C_assoc"/>
    <property type="match status" value="1"/>
</dbReference>
<dbReference type="InterPro" id="IPR001242">
    <property type="entry name" value="Condensation_dom"/>
</dbReference>
<dbReference type="InterPro" id="IPR020807">
    <property type="entry name" value="PKS_DH"/>
</dbReference>
<dbReference type="SUPFAM" id="SSF55048">
    <property type="entry name" value="Probable ACP-binding domain of malonyl-CoA ACP transacylase"/>
    <property type="match status" value="1"/>
</dbReference>
<dbReference type="Pfam" id="PF02801">
    <property type="entry name" value="Ketoacyl-synt_C"/>
    <property type="match status" value="1"/>
</dbReference>
<dbReference type="Gene3D" id="3.10.129.110">
    <property type="entry name" value="Polyketide synthase dehydratase"/>
    <property type="match status" value="1"/>
</dbReference>
<feature type="domain" description="Ketosynthase family 3 (KS3)" evidence="12">
    <location>
        <begin position="2"/>
        <end position="436"/>
    </location>
</feature>
<feature type="region of interest" description="N-terminal hotdog fold" evidence="9">
    <location>
        <begin position="943"/>
        <end position="1081"/>
    </location>
</feature>
<dbReference type="STRING" id="1429867.A0A0G4NTI8"/>
<dbReference type="InterPro" id="IPR029063">
    <property type="entry name" value="SAM-dependent_MTases_sf"/>
</dbReference>
<dbReference type="SMART" id="SM00826">
    <property type="entry name" value="PKS_DH"/>
    <property type="match status" value="1"/>
</dbReference>
<dbReference type="InterPro" id="IPR016035">
    <property type="entry name" value="Acyl_Trfase/lysoPLipase"/>
</dbReference>
<keyword evidence="1" id="KW-0596">Phosphopantetheine</keyword>
<protein>
    <submittedName>
        <fullName evidence="14">Beta-ketoacyl synthase</fullName>
    </submittedName>
</protein>
<keyword evidence="2" id="KW-0597">Phosphoprotein</keyword>
<dbReference type="Pfam" id="PF08242">
    <property type="entry name" value="Methyltransf_12"/>
    <property type="match status" value="1"/>
</dbReference>
<dbReference type="SUPFAM" id="SSF51735">
    <property type="entry name" value="NAD(P)-binding Rossmann-fold domains"/>
    <property type="match status" value="2"/>
</dbReference>
<evidence type="ECO:0000256" key="8">
    <source>
        <dbReference type="ARBA" id="ARBA00029443"/>
    </source>
</evidence>
<dbReference type="InterPro" id="IPR013120">
    <property type="entry name" value="FAR_NAD-bd"/>
</dbReference>
<dbReference type="InterPro" id="IPR014031">
    <property type="entry name" value="Ketoacyl_synth_C"/>
</dbReference>
<dbReference type="InterPro" id="IPR023213">
    <property type="entry name" value="CAT-like_dom_sf"/>
</dbReference>
<dbReference type="SMART" id="SM00825">
    <property type="entry name" value="PKS_KS"/>
    <property type="match status" value="1"/>
</dbReference>
<dbReference type="InterPro" id="IPR045851">
    <property type="entry name" value="AMP-bd_C_sf"/>
</dbReference>
<feature type="compositionally biased region" description="Low complexity" evidence="10">
    <location>
        <begin position="2510"/>
        <end position="2536"/>
    </location>
</feature>
<dbReference type="Pfam" id="PF21089">
    <property type="entry name" value="PKS_DH_N"/>
    <property type="match status" value="1"/>
</dbReference>
<dbReference type="PROSITE" id="PS50075">
    <property type="entry name" value="CARRIER"/>
    <property type="match status" value="2"/>
</dbReference>
<gene>
    <name evidence="14" type="ORF">PCAMFM013_S001g000382</name>
</gene>
<dbReference type="Gene3D" id="3.30.559.30">
    <property type="entry name" value="Nonribosomal peptide synthetase, condensation domain"/>
    <property type="match status" value="1"/>
</dbReference>
<dbReference type="InterPro" id="IPR009081">
    <property type="entry name" value="PP-bd_ACP"/>
</dbReference>
<evidence type="ECO:0000259" key="12">
    <source>
        <dbReference type="PROSITE" id="PS52004"/>
    </source>
</evidence>
<feature type="active site" description="Proton acceptor; for dehydratase activity" evidence="9">
    <location>
        <position position="975"/>
    </location>
</feature>
<dbReference type="Pfam" id="PF00550">
    <property type="entry name" value="PP-binding"/>
    <property type="match status" value="1"/>
</dbReference>
<comment type="similarity">
    <text evidence="8">In the C-terminal section; belongs to the NRP synthetase family.</text>
</comment>
<feature type="domain" description="Carrier" evidence="11">
    <location>
        <begin position="3572"/>
        <end position="3650"/>
    </location>
</feature>
<dbReference type="PANTHER" id="PTHR43775:SF20">
    <property type="entry name" value="HYBRID PKS-NRPS SYNTHETASE APDA"/>
    <property type="match status" value="1"/>
</dbReference>
<dbReference type="GO" id="GO:0004312">
    <property type="term" value="F:fatty acid synthase activity"/>
    <property type="evidence" value="ECO:0007669"/>
    <property type="project" value="TreeGrafter"/>
</dbReference>
<dbReference type="GO" id="GO:0032259">
    <property type="term" value="P:methylation"/>
    <property type="evidence" value="ECO:0007669"/>
    <property type="project" value="UniProtKB-KW"/>
</dbReference>
<dbReference type="GO" id="GO:0006633">
    <property type="term" value="P:fatty acid biosynthetic process"/>
    <property type="evidence" value="ECO:0007669"/>
    <property type="project" value="InterPro"/>
</dbReference>
<dbReference type="Pfam" id="PF08659">
    <property type="entry name" value="KR"/>
    <property type="match status" value="1"/>
</dbReference>
<dbReference type="InterPro" id="IPR057326">
    <property type="entry name" value="KR_dom"/>
</dbReference>